<proteinExistence type="predicted"/>
<dbReference type="VEuPathDB" id="FungiDB:MFRU_066g00270"/>
<comment type="caution">
    <text evidence="1">The sequence shown here is derived from an EMBL/GenBank/DDBJ whole genome shotgun (WGS) entry which is preliminary data.</text>
</comment>
<organism evidence="1 2">
    <name type="scientific">Monilinia fructicola</name>
    <name type="common">Brown rot fungus</name>
    <name type="synonym">Ciboria fructicola</name>
    <dbReference type="NCBI Taxonomy" id="38448"/>
    <lineage>
        <taxon>Eukaryota</taxon>
        <taxon>Fungi</taxon>
        <taxon>Dikarya</taxon>
        <taxon>Ascomycota</taxon>
        <taxon>Pezizomycotina</taxon>
        <taxon>Leotiomycetes</taxon>
        <taxon>Helotiales</taxon>
        <taxon>Sclerotiniaceae</taxon>
        <taxon>Monilinia</taxon>
    </lineage>
</organism>
<dbReference type="EMBL" id="VICG01000011">
    <property type="protein sequence ID" value="KAA8566813.1"/>
    <property type="molecule type" value="Genomic_DNA"/>
</dbReference>
<gene>
    <name evidence="1" type="ORF">EYC84_009912</name>
</gene>
<protein>
    <recommendedName>
        <fullName evidence="3">Ribosomal RNA methyltransferase FtsJ domain-containing protein</fullName>
    </recommendedName>
</protein>
<dbReference type="Proteomes" id="UP000322873">
    <property type="component" value="Unassembled WGS sequence"/>
</dbReference>
<dbReference type="AlphaFoldDB" id="A0A5M9JEM1"/>
<sequence>MDSFPRNDLTVETLEALKNKLATLKADGTMLSIEDLAQNLFNKTLQEAADDLRIRDDPNGKQVTQATQILKVYLILSDAECDRVVKLRSRVNILDLCMAPGGYTAAALSHRSAFQAYGITLAPESGGHTVVIDKNRLQGLRFHDITMFKEFCPGGKEIPECFKSRFSDIRPYKSIKFHLYRATFGGPDKMGLVKEEPKSEVVQELLTEFGPKLIELGHKAWMIQANALSHTTYAGSKNDGKPERVYSRLDEKFAVKLKVEEITVGLDRLMDTRIKLGLRKRVWGGLKEIFKDHHEGLRMERGRGYAPIGGRGAGGWVAASDGRITSGSDNQVASPIASITGDNRAVFMMG</sequence>
<name>A0A5M9JEM1_MONFR</name>
<keyword evidence="2" id="KW-1185">Reference proteome</keyword>
<evidence type="ECO:0000313" key="2">
    <source>
        <dbReference type="Proteomes" id="UP000322873"/>
    </source>
</evidence>
<accession>A0A5M9JEM1</accession>
<evidence type="ECO:0000313" key="1">
    <source>
        <dbReference type="EMBL" id="KAA8566813.1"/>
    </source>
</evidence>
<reference evidence="1 2" key="1">
    <citation type="submission" date="2019-06" db="EMBL/GenBank/DDBJ databases">
        <title>Genome Sequence of the Brown Rot Fungal Pathogen Monilinia fructicola.</title>
        <authorList>
            <person name="De Miccolis Angelini R.M."/>
            <person name="Landi L."/>
            <person name="Abate D."/>
            <person name="Pollastro S."/>
            <person name="Romanazzi G."/>
            <person name="Faretra F."/>
        </authorList>
    </citation>
    <scope>NUCLEOTIDE SEQUENCE [LARGE SCALE GENOMIC DNA]</scope>
    <source>
        <strain evidence="1 2">Mfrc123</strain>
    </source>
</reference>
<evidence type="ECO:0008006" key="3">
    <source>
        <dbReference type="Google" id="ProtNLM"/>
    </source>
</evidence>